<dbReference type="EMBL" id="HBEC01037916">
    <property type="protein sequence ID" value="CAD8304563.1"/>
    <property type="molecule type" value="Transcribed_RNA"/>
</dbReference>
<name>A0A7R9Z5H1_9CHLO</name>
<feature type="compositionally biased region" description="Basic and acidic residues" evidence="1">
    <location>
        <begin position="99"/>
        <end position="123"/>
    </location>
</feature>
<reference evidence="2" key="1">
    <citation type="submission" date="2021-01" db="EMBL/GenBank/DDBJ databases">
        <authorList>
            <person name="Corre E."/>
            <person name="Pelletier E."/>
            <person name="Niang G."/>
            <person name="Scheremetjew M."/>
            <person name="Finn R."/>
            <person name="Kale V."/>
            <person name="Holt S."/>
            <person name="Cochrane G."/>
            <person name="Meng A."/>
            <person name="Brown T."/>
            <person name="Cohen L."/>
        </authorList>
    </citation>
    <scope>NUCLEOTIDE SEQUENCE</scope>
    <source>
        <strain evidence="2">CCMP219</strain>
    </source>
</reference>
<protein>
    <submittedName>
        <fullName evidence="2">Uncharacterized protein</fullName>
    </submittedName>
</protein>
<organism evidence="2">
    <name type="scientific">Chlamydomonas euryale</name>
    <dbReference type="NCBI Taxonomy" id="1486919"/>
    <lineage>
        <taxon>Eukaryota</taxon>
        <taxon>Viridiplantae</taxon>
        <taxon>Chlorophyta</taxon>
        <taxon>core chlorophytes</taxon>
        <taxon>Chlorophyceae</taxon>
        <taxon>CS clade</taxon>
        <taxon>Chlamydomonadales</taxon>
        <taxon>Chlamydomonadaceae</taxon>
        <taxon>Chlamydomonas</taxon>
    </lineage>
</organism>
<gene>
    <name evidence="2" type="ORF">CEUR00632_LOCUS17639</name>
</gene>
<feature type="compositionally biased region" description="Low complexity" evidence="1">
    <location>
        <begin position="150"/>
        <end position="161"/>
    </location>
</feature>
<evidence type="ECO:0000313" key="2">
    <source>
        <dbReference type="EMBL" id="CAD8304563.1"/>
    </source>
</evidence>
<feature type="region of interest" description="Disordered" evidence="1">
    <location>
        <begin position="1"/>
        <end position="161"/>
    </location>
</feature>
<sequence>MQSLRGTNGCDVTSSRASSRARQNGHTGIGTARPGRRCCGMGAARLDMPSAVWSRPEQDRDNDFVKPSYVPKPFTTPIYQPERGDEAKPLYKPPPSEFRPSEKPERGNKELADPPKMPDRPRDPIPAGPAKEKPGKKGGAPEREAPPSESPSESPADSPST</sequence>
<dbReference type="AlphaFoldDB" id="A0A7R9Z5H1"/>
<proteinExistence type="predicted"/>
<feature type="compositionally biased region" description="Polar residues" evidence="1">
    <location>
        <begin position="1"/>
        <end position="26"/>
    </location>
</feature>
<evidence type="ECO:0000256" key="1">
    <source>
        <dbReference type="SAM" id="MobiDB-lite"/>
    </source>
</evidence>
<feature type="compositionally biased region" description="Basic and acidic residues" evidence="1">
    <location>
        <begin position="130"/>
        <end position="146"/>
    </location>
</feature>
<accession>A0A7R9Z5H1</accession>